<dbReference type="EMBL" id="JAIWYP010000010">
    <property type="protein sequence ID" value="KAH3751542.1"/>
    <property type="molecule type" value="Genomic_DNA"/>
</dbReference>
<protein>
    <submittedName>
        <fullName evidence="2">Uncharacterized protein</fullName>
    </submittedName>
</protein>
<keyword evidence="1" id="KW-1133">Transmembrane helix</keyword>
<reference evidence="2" key="2">
    <citation type="submission" date="2020-11" db="EMBL/GenBank/DDBJ databases">
        <authorList>
            <person name="McCartney M.A."/>
            <person name="Auch B."/>
            <person name="Kono T."/>
            <person name="Mallez S."/>
            <person name="Becker A."/>
            <person name="Gohl D.M."/>
            <person name="Silverstein K.A.T."/>
            <person name="Koren S."/>
            <person name="Bechman K.B."/>
            <person name="Herman A."/>
            <person name="Abrahante J.E."/>
            <person name="Garbe J."/>
        </authorList>
    </citation>
    <scope>NUCLEOTIDE SEQUENCE</scope>
    <source>
        <strain evidence="2">Duluth1</strain>
        <tissue evidence="2">Whole animal</tissue>
    </source>
</reference>
<reference evidence="2" key="1">
    <citation type="journal article" date="2019" name="bioRxiv">
        <title>The Genome of the Zebra Mussel, Dreissena polymorpha: A Resource for Invasive Species Research.</title>
        <authorList>
            <person name="McCartney M.A."/>
            <person name="Auch B."/>
            <person name="Kono T."/>
            <person name="Mallez S."/>
            <person name="Zhang Y."/>
            <person name="Obille A."/>
            <person name="Becker A."/>
            <person name="Abrahante J.E."/>
            <person name="Garbe J."/>
            <person name="Badalamenti J.P."/>
            <person name="Herman A."/>
            <person name="Mangelson H."/>
            <person name="Liachko I."/>
            <person name="Sullivan S."/>
            <person name="Sone E.D."/>
            <person name="Koren S."/>
            <person name="Silverstein K.A.T."/>
            <person name="Beckman K.B."/>
            <person name="Gohl D.M."/>
        </authorList>
    </citation>
    <scope>NUCLEOTIDE SEQUENCE</scope>
    <source>
        <strain evidence="2">Duluth1</strain>
        <tissue evidence="2">Whole animal</tissue>
    </source>
</reference>
<keyword evidence="1" id="KW-0812">Transmembrane</keyword>
<proteinExistence type="predicted"/>
<dbReference type="AlphaFoldDB" id="A0A9D4I9B2"/>
<evidence type="ECO:0000313" key="3">
    <source>
        <dbReference type="Proteomes" id="UP000828390"/>
    </source>
</evidence>
<keyword evidence="1" id="KW-0472">Membrane</keyword>
<dbReference type="Proteomes" id="UP000828390">
    <property type="component" value="Unassembled WGS sequence"/>
</dbReference>
<evidence type="ECO:0000313" key="2">
    <source>
        <dbReference type="EMBL" id="KAH3751542.1"/>
    </source>
</evidence>
<accession>A0A9D4I9B2</accession>
<organism evidence="2 3">
    <name type="scientific">Dreissena polymorpha</name>
    <name type="common">Zebra mussel</name>
    <name type="synonym">Mytilus polymorpha</name>
    <dbReference type="NCBI Taxonomy" id="45954"/>
    <lineage>
        <taxon>Eukaryota</taxon>
        <taxon>Metazoa</taxon>
        <taxon>Spiralia</taxon>
        <taxon>Lophotrochozoa</taxon>
        <taxon>Mollusca</taxon>
        <taxon>Bivalvia</taxon>
        <taxon>Autobranchia</taxon>
        <taxon>Heteroconchia</taxon>
        <taxon>Euheterodonta</taxon>
        <taxon>Imparidentia</taxon>
        <taxon>Neoheterodontei</taxon>
        <taxon>Myida</taxon>
        <taxon>Dreissenoidea</taxon>
        <taxon>Dreissenidae</taxon>
        <taxon>Dreissena</taxon>
    </lineage>
</organism>
<comment type="caution">
    <text evidence="2">The sequence shown here is derived from an EMBL/GenBank/DDBJ whole genome shotgun (WGS) entry which is preliminary data.</text>
</comment>
<name>A0A9D4I9B2_DREPO</name>
<keyword evidence="3" id="KW-1185">Reference proteome</keyword>
<sequence length="55" mass="6412">MKYNYHSLNVKQLRGGSYYDADDDDKYNGDTDYIVTTIRMIMMLIMTIATLKVVL</sequence>
<gene>
    <name evidence="2" type="ORF">DPMN_186107</name>
</gene>
<evidence type="ECO:0000256" key="1">
    <source>
        <dbReference type="SAM" id="Phobius"/>
    </source>
</evidence>
<feature type="transmembrane region" description="Helical" evidence="1">
    <location>
        <begin position="33"/>
        <end position="54"/>
    </location>
</feature>